<organism evidence="1">
    <name type="scientific">marine metagenome</name>
    <dbReference type="NCBI Taxonomy" id="408172"/>
    <lineage>
        <taxon>unclassified sequences</taxon>
        <taxon>metagenomes</taxon>
        <taxon>ecological metagenomes</taxon>
    </lineage>
</organism>
<reference evidence="1" key="1">
    <citation type="submission" date="2018-05" db="EMBL/GenBank/DDBJ databases">
        <authorList>
            <person name="Lanie J.A."/>
            <person name="Ng W.-L."/>
            <person name="Kazmierczak K.M."/>
            <person name="Andrzejewski T.M."/>
            <person name="Davidsen T.M."/>
            <person name="Wayne K.J."/>
            <person name="Tettelin H."/>
            <person name="Glass J.I."/>
            <person name="Rusch D."/>
            <person name="Podicherti R."/>
            <person name="Tsui H.-C.T."/>
            <person name="Winkler M.E."/>
        </authorList>
    </citation>
    <scope>NUCLEOTIDE SEQUENCE</scope>
</reference>
<dbReference type="EMBL" id="UINC01223393">
    <property type="protein sequence ID" value="SVE52576.1"/>
    <property type="molecule type" value="Genomic_DNA"/>
</dbReference>
<gene>
    <name evidence="1" type="ORF">METZ01_LOCUS505430</name>
</gene>
<dbReference type="AlphaFoldDB" id="A0A383E6Y0"/>
<protein>
    <submittedName>
        <fullName evidence="1">Uncharacterized protein</fullName>
    </submittedName>
</protein>
<evidence type="ECO:0000313" key="1">
    <source>
        <dbReference type="EMBL" id="SVE52576.1"/>
    </source>
</evidence>
<accession>A0A383E6Y0</accession>
<proteinExistence type="predicted"/>
<sequence>VDSSATAFAPFSQNSAIDLCPSGSGHAQPGQSNPLNLFSLLNLVMLPITPICLKPCFAVEITAGIPAATVL</sequence>
<feature type="non-terminal residue" evidence="1">
    <location>
        <position position="1"/>
    </location>
</feature>
<feature type="non-terminal residue" evidence="1">
    <location>
        <position position="71"/>
    </location>
</feature>
<name>A0A383E6Y0_9ZZZZ</name>